<dbReference type="PANTHER" id="PTHR42915">
    <property type="entry name" value="HYPOTHETICAL 460 KDA PROTEIN IN FEUA-SIGW INTERGENIC REGION [PRECURSOR]"/>
    <property type="match status" value="1"/>
</dbReference>
<comment type="caution">
    <text evidence="4">The sequence shown here is derived from an EMBL/GenBank/DDBJ whole genome shotgun (WGS) entry which is preliminary data.</text>
</comment>
<keyword evidence="1" id="KW-0732">Signal</keyword>
<dbReference type="PIRSF" id="PIRSF016719">
    <property type="entry name" value="UCP016719"/>
    <property type="match status" value="1"/>
</dbReference>
<dbReference type="InterPro" id="IPR006311">
    <property type="entry name" value="TAT_signal"/>
</dbReference>
<evidence type="ECO:0000256" key="1">
    <source>
        <dbReference type="SAM" id="SignalP"/>
    </source>
</evidence>
<dbReference type="PANTHER" id="PTHR42915:SF1">
    <property type="entry name" value="PEPTIDOGLYCAN BETA-N-ACETYLMURAMIDASE NAMZ"/>
    <property type="match status" value="1"/>
</dbReference>
<feature type="signal peptide" evidence="1">
    <location>
        <begin position="1"/>
        <end position="19"/>
    </location>
</feature>
<evidence type="ECO:0000259" key="2">
    <source>
        <dbReference type="Pfam" id="PF07075"/>
    </source>
</evidence>
<dbReference type="InterPro" id="IPR048503">
    <property type="entry name" value="NamZ_C"/>
</dbReference>
<dbReference type="AlphaFoldDB" id="A0A3A3Z132"/>
<dbReference type="Proteomes" id="UP000265614">
    <property type="component" value="Unassembled WGS sequence"/>
</dbReference>
<dbReference type="InterPro" id="IPR048502">
    <property type="entry name" value="NamZ_N"/>
</dbReference>
<feature type="domain" description="Peptidoglycan beta-N-acetylmuramidase NamZ N-terminal" evidence="2">
    <location>
        <begin position="58"/>
        <end position="266"/>
    </location>
</feature>
<proteinExistence type="predicted"/>
<evidence type="ECO:0000259" key="3">
    <source>
        <dbReference type="Pfam" id="PF20732"/>
    </source>
</evidence>
<dbReference type="Pfam" id="PF20732">
    <property type="entry name" value="NamZ_C"/>
    <property type="match status" value="1"/>
</dbReference>
<accession>A0A3A3Z132</accession>
<protein>
    <submittedName>
        <fullName evidence="4">DUF1343 domain-containing protein</fullName>
    </submittedName>
</protein>
<dbReference type="GO" id="GO:0033922">
    <property type="term" value="F:peptidoglycan beta-N-acetylmuramidase activity"/>
    <property type="evidence" value="ECO:0007669"/>
    <property type="project" value="InterPro"/>
</dbReference>
<sequence>MTRGTSRRAFLAGTGAAVAAPALGAAAPAAASGRPSGVVPGVDVLAAQGWSLLRGQRVGVVTNPTGVLRDLRHEVDAMAASGAVDLVAVFGPEHGFRGAAQAGGSEGTYEDPRTGVTVYDAYGATADDLAAMYAAADVDTVVFDIQDVGSRFYTYVWTMYDAMVAAARAGKRFVVLDRPNPVGGSPRGPLMTPAFTTFVGKREVVQQHGMTVGELARLFDEEFVPDEAGRRVPRLDVVEARGWRRDVLWEQTGLEWVMPSPNMPTPTTALVYPGTCLFEGTNLSEGRGTTRPFELVGAPWADHRWAEALRALDLPGVLVREAYFQPTISKHAGATCGGVQLHVTDPHRFEAVRTAVAMLVTAKELYADFAWRYDSYDPQRPYWVDKLSGSPRLREMVDAGAGVDEVEAAWQQELRAFARLRRPYLLYPGRSS</sequence>
<dbReference type="OrthoDB" id="9801061at2"/>
<dbReference type="EMBL" id="QZEZ01000001">
    <property type="protein sequence ID" value="RJK97960.1"/>
    <property type="molecule type" value="Genomic_DNA"/>
</dbReference>
<dbReference type="Gene3D" id="3.40.50.12170">
    <property type="entry name" value="Uncharacterised protein PF07075, DUF1343"/>
    <property type="match status" value="1"/>
</dbReference>
<organism evidence="4 5">
    <name type="scientific">Vallicoccus soli</name>
    <dbReference type="NCBI Taxonomy" id="2339232"/>
    <lineage>
        <taxon>Bacteria</taxon>
        <taxon>Bacillati</taxon>
        <taxon>Actinomycetota</taxon>
        <taxon>Actinomycetes</taxon>
        <taxon>Motilibacterales</taxon>
        <taxon>Vallicoccaceae</taxon>
        <taxon>Vallicoccus</taxon>
    </lineage>
</organism>
<dbReference type="PROSITE" id="PS51318">
    <property type="entry name" value="TAT"/>
    <property type="match status" value="1"/>
</dbReference>
<gene>
    <name evidence="4" type="ORF">D5H78_03080</name>
</gene>
<dbReference type="Pfam" id="PF07075">
    <property type="entry name" value="NamZ_N"/>
    <property type="match status" value="1"/>
</dbReference>
<dbReference type="InterPro" id="IPR008302">
    <property type="entry name" value="NamZ"/>
</dbReference>
<feature type="chain" id="PRO_5038926932" evidence="1">
    <location>
        <begin position="20"/>
        <end position="432"/>
    </location>
</feature>
<reference evidence="4 5" key="1">
    <citation type="submission" date="2018-09" db="EMBL/GenBank/DDBJ databases">
        <title>YIM 75000 draft genome.</title>
        <authorList>
            <person name="Tang S."/>
            <person name="Feng Y."/>
        </authorList>
    </citation>
    <scope>NUCLEOTIDE SEQUENCE [LARGE SCALE GENOMIC DNA]</scope>
    <source>
        <strain evidence="4 5">YIM 75000</strain>
    </source>
</reference>
<evidence type="ECO:0000313" key="5">
    <source>
        <dbReference type="Proteomes" id="UP000265614"/>
    </source>
</evidence>
<evidence type="ECO:0000313" key="4">
    <source>
        <dbReference type="EMBL" id="RJK97960.1"/>
    </source>
</evidence>
<feature type="domain" description="Peptidoglycan beta-N-acetylmuramidase NamZ C-terminal" evidence="3">
    <location>
        <begin position="270"/>
        <end position="427"/>
    </location>
</feature>
<name>A0A3A3Z132_9ACTN</name>
<dbReference type="Gene3D" id="3.90.1150.140">
    <property type="match status" value="1"/>
</dbReference>
<dbReference type="RefSeq" id="WP_119948887.1">
    <property type="nucleotide sequence ID" value="NZ_QZEZ01000001.1"/>
</dbReference>
<keyword evidence="5" id="KW-1185">Reference proteome</keyword>